<evidence type="ECO:0000259" key="10">
    <source>
        <dbReference type="Pfam" id="PF01545"/>
    </source>
</evidence>
<comment type="subcellular location">
    <subcellularLocation>
        <location evidence="1">Membrane</location>
        <topology evidence="1">Multi-pass membrane protein</topology>
    </subcellularLocation>
</comment>
<dbReference type="AlphaFoldDB" id="A0A063Y7S4"/>
<gene>
    <name evidence="11" type="ORF">ADINL_1403</name>
</gene>
<evidence type="ECO:0000256" key="3">
    <source>
        <dbReference type="ARBA" id="ARBA00022448"/>
    </source>
</evidence>
<dbReference type="SUPFAM" id="SSF161111">
    <property type="entry name" value="Cation efflux protein transmembrane domain-like"/>
    <property type="match status" value="1"/>
</dbReference>
<dbReference type="PANTHER" id="PTHR43840">
    <property type="entry name" value="MITOCHONDRIAL METAL TRANSPORTER 1-RELATED"/>
    <property type="match status" value="1"/>
</dbReference>
<dbReference type="InterPro" id="IPR002524">
    <property type="entry name" value="Cation_efflux"/>
</dbReference>
<evidence type="ECO:0000256" key="2">
    <source>
        <dbReference type="ARBA" id="ARBA00010212"/>
    </source>
</evidence>
<evidence type="ECO:0000313" key="11">
    <source>
        <dbReference type="EMBL" id="KDE40811.1"/>
    </source>
</evidence>
<feature type="transmembrane region" description="Helical" evidence="9">
    <location>
        <begin position="81"/>
        <end position="105"/>
    </location>
</feature>
<dbReference type="Pfam" id="PF01545">
    <property type="entry name" value="Cation_efflux"/>
    <property type="match status" value="1"/>
</dbReference>
<dbReference type="InterPro" id="IPR027469">
    <property type="entry name" value="Cation_efflux_TMD_sf"/>
</dbReference>
<evidence type="ECO:0000256" key="5">
    <source>
        <dbReference type="ARBA" id="ARBA00022692"/>
    </source>
</evidence>
<feature type="transmembrane region" description="Helical" evidence="9">
    <location>
        <begin position="159"/>
        <end position="182"/>
    </location>
</feature>
<evidence type="ECO:0000256" key="9">
    <source>
        <dbReference type="SAM" id="Phobius"/>
    </source>
</evidence>
<evidence type="ECO:0000256" key="4">
    <source>
        <dbReference type="ARBA" id="ARBA00022496"/>
    </source>
</evidence>
<feature type="transmembrane region" description="Helical" evidence="9">
    <location>
        <begin position="117"/>
        <end position="135"/>
    </location>
</feature>
<dbReference type="NCBIfam" id="TIGR01297">
    <property type="entry name" value="CDF"/>
    <property type="match status" value="1"/>
</dbReference>
<name>A0A063Y7S4_9GAMM</name>
<accession>A0A063Y7S4</accession>
<dbReference type="GO" id="GO:0006882">
    <property type="term" value="P:intracellular zinc ion homeostasis"/>
    <property type="evidence" value="ECO:0007669"/>
    <property type="project" value="TreeGrafter"/>
</dbReference>
<dbReference type="GO" id="GO:0015093">
    <property type="term" value="F:ferrous iron transmembrane transporter activity"/>
    <property type="evidence" value="ECO:0007669"/>
    <property type="project" value="TreeGrafter"/>
</dbReference>
<dbReference type="OrthoDB" id="268546at2"/>
<evidence type="ECO:0000313" key="12">
    <source>
        <dbReference type="Proteomes" id="UP000027318"/>
    </source>
</evidence>
<dbReference type="EMBL" id="JMSZ01000016">
    <property type="protein sequence ID" value="KDE40811.1"/>
    <property type="molecule type" value="Genomic_DNA"/>
</dbReference>
<sequence>MFSLKVGSERSTLIFSAGVSGFFAVAGIGWGVWTGSMAILFDGAYSFVSLALSLLSVQALRWAESPANNHFNFGRILAEPLAIAIKGLVILLVCLISLFSALNALMTGGREVMADMALGFALFSVISCVLTWRYLQHSNRIHQSALVEAETRQWCMDSLLSGAVFMGFLIAWGVSGTGYAHWALYADPLLVVLASVYFMAVPVRMTLQGVREIMMISPEPEMRKRVYRALSELGIHASQCKMAKVGSYLILEVTVAVERVEEMDGLQHQVDLLFRNFPLEVKAQILFYPKWAVSVKV</sequence>
<dbReference type="STRING" id="267850.ADINL_1403"/>
<evidence type="ECO:0000256" key="7">
    <source>
        <dbReference type="ARBA" id="ARBA00022989"/>
    </source>
</evidence>
<comment type="similarity">
    <text evidence="2">Belongs to the cation diffusion facilitator (CDF) transporter (TC 2.A.4) family. FieF subfamily.</text>
</comment>
<keyword evidence="12" id="KW-1185">Reference proteome</keyword>
<keyword evidence="7 9" id="KW-1133">Transmembrane helix</keyword>
<organism evidence="11 12">
    <name type="scientific">Nitrincola lacisaponensis</name>
    <dbReference type="NCBI Taxonomy" id="267850"/>
    <lineage>
        <taxon>Bacteria</taxon>
        <taxon>Pseudomonadati</taxon>
        <taxon>Pseudomonadota</taxon>
        <taxon>Gammaproteobacteria</taxon>
        <taxon>Oceanospirillales</taxon>
        <taxon>Oceanospirillaceae</taxon>
        <taxon>Nitrincola</taxon>
    </lineage>
</organism>
<keyword evidence="3" id="KW-0813">Transport</keyword>
<feature type="domain" description="Cation efflux protein transmembrane" evidence="10">
    <location>
        <begin position="13"/>
        <end position="214"/>
    </location>
</feature>
<keyword evidence="4" id="KW-0408">Iron</keyword>
<reference evidence="11 12" key="1">
    <citation type="journal article" date="2005" name="Int. J. Syst. Evol. Microbiol.">
        <title>Nitrincola lacisaponensis gen. nov., sp. nov., a novel alkaliphilic bacterium isolated from an alkaline, saline lake.</title>
        <authorList>
            <person name="Dimitriu P.A."/>
            <person name="Shukla S.K."/>
            <person name="Conradt J."/>
            <person name="Marquez M.C."/>
            <person name="Ventosa A."/>
            <person name="Maglia A."/>
            <person name="Peyton B.M."/>
            <person name="Pinkart H.C."/>
            <person name="Mormile M.R."/>
        </authorList>
    </citation>
    <scope>NUCLEOTIDE SEQUENCE [LARGE SCALE GENOMIC DNA]</scope>
    <source>
        <strain evidence="11 12">4CA</strain>
    </source>
</reference>
<dbReference type="Proteomes" id="UP000027318">
    <property type="component" value="Unassembled WGS sequence"/>
</dbReference>
<proteinExistence type="inferred from homology"/>
<evidence type="ECO:0000256" key="8">
    <source>
        <dbReference type="ARBA" id="ARBA00023136"/>
    </source>
</evidence>
<keyword evidence="6" id="KW-0862">Zinc</keyword>
<evidence type="ECO:0000256" key="6">
    <source>
        <dbReference type="ARBA" id="ARBA00022906"/>
    </source>
</evidence>
<dbReference type="InterPro" id="IPR050291">
    <property type="entry name" value="CDF_Transporter"/>
</dbReference>
<dbReference type="PANTHER" id="PTHR43840:SF15">
    <property type="entry name" value="MITOCHONDRIAL METAL TRANSPORTER 1-RELATED"/>
    <property type="match status" value="1"/>
</dbReference>
<feature type="transmembrane region" description="Helical" evidence="9">
    <location>
        <begin position="188"/>
        <end position="207"/>
    </location>
</feature>
<keyword evidence="8 9" id="KW-0472">Membrane</keyword>
<evidence type="ECO:0000256" key="1">
    <source>
        <dbReference type="ARBA" id="ARBA00004141"/>
    </source>
</evidence>
<keyword evidence="4" id="KW-0410">Iron transport</keyword>
<keyword evidence="6" id="KW-0864">Zinc transport</keyword>
<dbReference type="Gene3D" id="1.20.1510.10">
    <property type="entry name" value="Cation efflux protein transmembrane domain"/>
    <property type="match status" value="1"/>
</dbReference>
<comment type="caution">
    <text evidence="11">The sequence shown here is derived from an EMBL/GenBank/DDBJ whole genome shotgun (WGS) entry which is preliminary data.</text>
</comment>
<protein>
    <submittedName>
        <fullName evidence="11">Cobalt-zinc-cadmium resistance protein</fullName>
    </submittedName>
</protein>
<feature type="transmembrane region" description="Helical" evidence="9">
    <location>
        <begin position="12"/>
        <end position="33"/>
    </location>
</feature>
<dbReference type="GO" id="GO:0005886">
    <property type="term" value="C:plasma membrane"/>
    <property type="evidence" value="ECO:0007669"/>
    <property type="project" value="TreeGrafter"/>
</dbReference>
<feature type="transmembrane region" description="Helical" evidence="9">
    <location>
        <begin position="39"/>
        <end position="60"/>
    </location>
</feature>
<keyword evidence="6" id="KW-0406">Ion transport</keyword>
<dbReference type="RefSeq" id="WP_036545273.1">
    <property type="nucleotide sequence ID" value="NZ_JMSZ01000016.1"/>
</dbReference>
<keyword evidence="5 9" id="KW-0812">Transmembrane</keyword>
<dbReference type="GO" id="GO:0015341">
    <property type="term" value="F:zinc efflux antiporter activity"/>
    <property type="evidence" value="ECO:0007669"/>
    <property type="project" value="TreeGrafter"/>
</dbReference>
<dbReference type="InterPro" id="IPR058533">
    <property type="entry name" value="Cation_efflux_TM"/>
</dbReference>
<dbReference type="GO" id="GO:0015086">
    <property type="term" value="F:cadmium ion transmembrane transporter activity"/>
    <property type="evidence" value="ECO:0007669"/>
    <property type="project" value="TreeGrafter"/>
</dbReference>